<evidence type="ECO:0000313" key="3">
    <source>
        <dbReference type="Proteomes" id="UP000298030"/>
    </source>
</evidence>
<keyword evidence="1" id="KW-1133">Transmembrane helix</keyword>
<proteinExistence type="predicted"/>
<sequence length="120" mass="13740">MPHFQVHAMTFAPARLTENMAPPREESRGRLRGVDGSAARLPETLFSELGVCLMDPFLPLLFCVVYNAFCSRFAIYIIDLCLKNFNRLFSRLLGRRSFLLSHHHLLVEDHFSHSPLENPA</sequence>
<dbReference type="EMBL" id="QPFP01000001">
    <property type="protein sequence ID" value="TEB39640.1"/>
    <property type="molecule type" value="Genomic_DNA"/>
</dbReference>
<keyword evidence="3" id="KW-1185">Reference proteome</keyword>
<evidence type="ECO:0000256" key="1">
    <source>
        <dbReference type="SAM" id="Phobius"/>
    </source>
</evidence>
<comment type="caution">
    <text evidence="2">The sequence shown here is derived from an EMBL/GenBank/DDBJ whole genome shotgun (WGS) entry which is preliminary data.</text>
</comment>
<keyword evidence="1" id="KW-0812">Transmembrane</keyword>
<dbReference type="OrthoDB" id="2964734at2759"/>
<gene>
    <name evidence="2" type="ORF">FA13DRAFT_15027</name>
</gene>
<evidence type="ECO:0000313" key="2">
    <source>
        <dbReference type="EMBL" id="TEB39640.1"/>
    </source>
</evidence>
<accession>A0A4Y7TZP0</accession>
<protein>
    <submittedName>
        <fullName evidence="2">Uncharacterized protein</fullName>
    </submittedName>
</protein>
<keyword evidence="1" id="KW-0472">Membrane</keyword>
<dbReference type="AlphaFoldDB" id="A0A4Y7TZP0"/>
<reference evidence="2 3" key="1">
    <citation type="journal article" date="2019" name="Nat. Ecol. Evol.">
        <title>Megaphylogeny resolves global patterns of mushroom evolution.</title>
        <authorList>
            <person name="Varga T."/>
            <person name="Krizsan K."/>
            <person name="Foldi C."/>
            <person name="Dima B."/>
            <person name="Sanchez-Garcia M."/>
            <person name="Sanchez-Ramirez S."/>
            <person name="Szollosi G.J."/>
            <person name="Szarkandi J.G."/>
            <person name="Papp V."/>
            <person name="Albert L."/>
            <person name="Andreopoulos W."/>
            <person name="Angelini C."/>
            <person name="Antonin V."/>
            <person name="Barry K.W."/>
            <person name="Bougher N.L."/>
            <person name="Buchanan P."/>
            <person name="Buyck B."/>
            <person name="Bense V."/>
            <person name="Catcheside P."/>
            <person name="Chovatia M."/>
            <person name="Cooper J."/>
            <person name="Damon W."/>
            <person name="Desjardin D."/>
            <person name="Finy P."/>
            <person name="Geml J."/>
            <person name="Haridas S."/>
            <person name="Hughes K."/>
            <person name="Justo A."/>
            <person name="Karasinski D."/>
            <person name="Kautmanova I."/>
            <person name="Kiss B."/>
            <person name="Kocsube S."/>
            <person name="Kotiranta H."/>
            <person name="LaButti K.M."/>
            <person name="Lechner B.E."/>
            <person name="Liimatainen K."/>
            <person name="Lipzen A."/>
            <person name="Lukacs Z."/>
            <person name="Mihaltcheva S."/>
            <person name="Morgado L.N."/>
            <person name="Niskanen T."/>
            <person name="Noordeloos M.E."/>
            <person name="Ohm R.A."/>
            <person name="Ortiz-Santana B."/>
            <person name="Ovrebo C."/>
            <person name="Racz N."/>
            <person name="Riley R."/>
            <person name="Savchenko A."/>
            <person name="Shiryaev A."/>
            <person name="Soop K."/>
            <person name="Spirin V."/>
            <person name="Szebenyi C."/>
            <person name="Tomsovsky M."/>
            <person name="Tulloss R.E."/>
            <person name="Uehling J."/>
            <person name="Grigoriev I.V."/>
            <person name="Vagvolgyi C."/>
            <person name="Papp T."/>
            <person name="Martin F.M."/>
            <person name="Miettinen O."/>
            <person name="Hibbett D.S."/>
            <person name="Nagy L.G."/>
        </authorList>
    </citation>
    <scope>NUCLEOTIDE SEQUENCE [LARGE SCALE GENOMIC DNA]</scope>
    <source>
        <strain evidence="2 3">FP101781</strain>
    </source>
</reference>
<name>A0A4Y7TZP0_COPMI</name>
<organism evidence="2 3">
    <name type="scientific">Coprinellus micaceus</name>
    <name type="common">Glistening ink-cap mushroom</name>
    <name type="synonym">Coprinus micaceus</name>
    <dbReference type="NCBI Taxonomy" id="71717"/>
    <lineage>
        <taxon>Eukaryota</taxon>
        <taxon>Fungi</taxon>
        <taxon>Dikarya</taxon>
        <taxon>Basidiomycota</taxon>
        <taxon>Agaricomycotina</taxon>
        <taxon>Agaricomycetes</taxon>
        <taxon>Agaricomycetidae</taxon>
        <taxon>Agaricales</taxon>
        <taxon>Agaricineae</taxon>
        <taxon>Psathyrellaceae</taxon>
        <taxon>Coprinellus</taxon>
    </lineage>
</organism>
<dbReference type="Proteomes" id="UP000298030">
    <property type="component" value="Unassembled WGS sequence"/>
</dbReference>
<feature type="transmembrane region" description="Helical" evidence="1">
    <location>
        <begin position="57"/>
        <end position="82"/>
    </location>
</feature>